<dbReference type="GO" id="GO:0031317">
    <property type="term" value="C:tripartite ATP-independent periplasmic transporter complex"/>
    <property type="evidence" value="ECO:0007669"/>
    <property type="project" value="InterPro"/>
</dbReference>
<dbReference type="Gene3D" id="3.40.190.170">
    <property type="entry name" value="Bacterial extracellular solute-binding protein, family 7"/>
    <property type="match status" value="1"/>
</dbReference>
<reference evidence="6" key="1">
    <citation type="submission" date="2019-01" db="EMBL/GenBank/DDBJ databases">
        <title>Gri0909 isolated from a small marine red alga.</title>
        <authorList>
            <person name="Kim J."/>
            <person name="Jeong S.E."/>
            <person name="Jeon C.O."/>
        </authorList>
    </citation>
    <scope>NUCLEOTIDE SEQUENCE [LARGE SCALE GENOMIC DNA]</scope>
    <source>
        <strain evidence="6">Gri0909</strain>
    </source>
</reference>
<evidence type="ECO:0000256" key="1">
    <source>
        <dbReference type="ARBA" id="ARBA00022729"/>
    </source>
</evidence>
<dbReference type="PANTHER" id="PTHR33376:SF5">
    <property type="entry name" value="EXTRACYTOPLASMIC SOLUTE RECEPTOR PROTEIN"/>
    <property type="match status" value="1"/>
</dbReference>
<dbReference type="CDD" id="cd13604">
    <property type="entry name" value="PBP2_TRAP_ketoacid_lactate_like"/>
    <property type="match status" value="1"/>
</dbReference>
<feature type="binding site" evidence="2">
    <location>
        <position position="177"/>
    </location>
    <ligand>
        <name>substrate</name>
    </ligand>
</feature>
<evidence type="ECO:0000256" key="2">
    <source>
        <dbReference type="PIRSR" id="PIRSR039026-1"/>
    </source>
</evidence>
<feature type="signal peptide" evidence="4">
    <location>
        <begin position="1"/>
        <end position="23"/>
    </location>
</feature>
<comment type="caution">
    <text evidence="5">The sequence shown here is derived from an EMBL/GenBank/DDBJ whole genome shotgun (WGS) entry which is preliminary data.</text>
</comment>
<dbReference type="InterPro" id="IPR026289">
    <property type="entry name" value="SBP_TakP-like"/>
</dbReference>
<feature type="binding site" evidence="3">
    <location>
        <position position="215"/>
    </location>
    <ligand>
        <name>Na(+)</name>
        <dbReference type="ChEBI" id="CHEBI:29101"/>
    </ligand>
</feature>
<dbReference type="AlphaFoldDB" id="A0A437QGX3"/>
<keyword evidence="3" id="KW-0479">Metal-binding</keyword>
<accession>A0A437QGX3</accession>
<dbReference type="PANTHER" id="PTHR33376">
    <property type="match status" value="1"/>
</dbReference>
<keyword evidence="1 4" id="KW-0732">Signal</keyword>
<keyword evidence="6" id="KW-1185">Reference proteome</keyword>
<dbReference type="InterPro" id="IPR018389">
    <property type="entry name" value="DctP_fam"/>
</dbReference>
<protein>
    <submittedName>
        <fullName evidence="5">TRAP transporter substrate-binding protein</fullName>
    </submittedName>
</protein>
<feature type="binding site" evidence="2">
    <location>
        <position position="156"/>
    </location>
    <ligand>
        <name>substrate</name>
    </ligand>
</feature>
<evidence type="ECO:0000313" key="6">
    <source>
        <dbReference type="Proteomes" id="UP000287447"/>
    </source>
</evidence>
<proteinExistence type="predicted"/>
<dbReference type="Gene3D" id="3.40.190.10">
    <property type="entry name" value="Periplasmic binding protein-like II"/>
    <property type="match status" value="1"/>
</dbReference>
<feature type="binding site" evidence="3">
    <location>
        <position position="240"/>
    </location>
    <ligand>
        <name>substrate</name>
    </ligand>
</feature>
<dbReference type="GO" id="GO:0046872">
    <property type="term" value="F:metal ion binding"/>
    <property type="evidence" value="ECO:0007669"/>
    <property type="project" value="UniProtKB-KW"/>
</dbReference>
<feature type="chain" id="PRO_5019407856" evidence="4">
    <location>
        <begin position="24"/>
        <end position="350"/>
    </location>
</feature>
<dbReference type="GO" id="GO:0055085">
    <property type="term" value="P:transmembrane transport"/>
    <property type="evidence" value="ECO:0007669"/>
    <property type="project" value="InterPro"/>
</dbReference>
<organism evidence="5 6">
    <name type="scientific">Hwanghaeella grinnelliae</name>
    <dbReference type="NCBI Taxonomy" id="2500179"/>
    <lineage>
        <taxon>Bacteria</taxon>
        <taxon>Pseudomonadati</taxon>
        <taxon>Pseudomonadota</taxon>
        <taxon>Alphaproteobacteria</taxon>
        <taxon>Rhodospirillales</taxon>
        <taxon>Rhodospirillaceae</taxon>
        <taxon>Hwanghaeella</taxon>
    </lineage>
</organism>
<dbReference type="PIRSF" id="PIRSF039026">
    <property type="entry name" value="SiaP"/>
    <property type="match status" value="1"/>
</dbReference>
<dbReference type="InterPro" id="IPR038404">
    <property type="entry name" value="TRAP_DctP_sf"/>
</dbReference>
<gene>
    <name evidence="5" type="ORF">EOI86_22035</name>
</gene>
<evidence type="ECO:0000256" key="4">
    <source>
        <dbReference type="SAM" id="SignalP"/>
    </source>
</evidence>
<dbReference type="RefSeq" id="WP_127767849.1">
    <property type="nucleotide sequence ID" value="NZ_SADE01000004.1"/>
</dbReference>
<dbReference type="OrthoDB" id="9780733at2"/>
<evidence type="ECO:0000313" key="5">
    <source>
        <dbReference type="EMBL" id="RVU33819.1"/>
    </source>
</evidence>
<dbReference type="Proteomes" id="UP000287447">
    <property type="component" value="Unassembled WGS sequence"/>
</dbReference>
<feature type="binding site" evidence="3">
    <location>
        <position position="214"/>
    </location>
    <ligand>
        <name>substrate</name>
    </ligand>
</feature>
<sequence length="350" mass="38308">MKFTNLLKSAAMAGLVGAMSLTAASDPADAKTRWKMHAAFASTVAVIGPPSRRVAAAVDAMSDGDFAIKVEEPGALVGGYAYFDPVSQGSFQAAWGTSGANQGKNSVYAFFSTWPFGPAAPEFVAWFKYGGGNELAEEVYARDNIKFVLCGMIPPETSGWFREPIDSLDQLKGLKMRFFGVGAKVMQKFGVSTQQLAAADIYPALERGTIDATEFSMPAIDRTLGLNQIAKHNYFPGWHQQSTSNELLVNMDAWNDLTDAQRAMLNTSCDAQIAEMIAEGEASQFQAMKDNVAAGVTNHRWPKEILDQFEAAWEEVLAEELATNPDSKKVWESISTFRDNFKIWKDMGYL</sequence>
<name>A0A437QGX3_9PROT</name>
<evidence type="ECO:0000256" key="3">
    <source>
        <dbReference type="PIRSR" id="PIRSR039026-2"/>
    </source>
</evidence>
<dbReference type="EMBL" id="SADE01000004">
    <property type="protein sequence ID" value="RVU33819.1"/>
    <property type="molecule type" value="Genomic_DNA"/>
</dbReference>
<dbReference type="Pfam" id="PF03480">
    <property type="entry name" value="DctP"/>
    <property type="match status" value="1"/>
</dbReference>